<dbReference type="AlphaFoldDB" id="A0A1E1K7H8"/>
<evidence type="ECO:0000313" key="2">
    <source>
        <dbReference type="Proteomes" id="UP000178912"/>
    </source>
</evidence>
<organism evidence="1 2">
    <name type="scientific">Rhynchosporium agropyri</name>
    <dbReference type="NCBI Taxonomy" id="914238"/>
    <lineage>
        <taxon>Eukaryota</taxon>
        <taxon>Fungi</taxon>
        <taxon>Dikarya</taxon>
        <taxon>Ascomycota</taxon>
        <taxon>Pezizomycotina</taxon>
        <taxon>Leotiomycetes</taxon>
        <taxon>Helotiales</taxon>
        <taxon>Ploettnerulaceae</taxon>
        <taxon>Rhynchosporium</taxon>
    </lineage>
</organism>
<accession>A0A1E1K7H8</accession>
<dbReference type="Proteomes" id="UP000178912">
    <property type="component" value="Unassembled WGS sequence"/>
</dbReference>
<sequence length="50" mass="5605">MDRSVIDLLNSIQVLKGEQYDYSEVGFNSKTVLNLRLDADSNPDTDTASR</sequence>
<proteinExistence type="predicted"/>
<evidence type="ECO:0000313" key="1">
    <source>
        <dbReference type="EMBL" id="CZS94037.1"/>
    </source>
</evidence>
<name>A0A1E1K7H8_9HELO</name>
<keyword evidence="2" id="KW-1185">Reference proteome</keyword>
<reference evidence="2" key="1">
    <citation type="submission" date="2016-03" db="EMBL/GenBank/DDBJ databases">
        <authorList>
            <person name="Guldener U."/>
        </authorList>
    </citation>
    <scope>NUCLEOTIDE SEQUENCE [LARGE SCALE GENOMIC DNA]</scope>
    <source>
        <strain evidence="2">04CH-RAC-A.6.1</strain>
    </source>
</reference>
<gene>
    <name evidence="1" type="ORF">RAG0_04070</name>
</gene>
<dbReference type="EMBL" id="FJUX01000017">
    <property type="protein sequence ID" value="CZS94037.1"/>
    <property type="molecule type" value="Genomic_DNA"/>
</dbReference>
<protein>
    <submittedName>
        <fullName evidence="1">Uncharacterized protein</fullName>
    </submittedName>
</protein>